<protein>
    <submittedName>
        <fullName evidence="2">Uncharacterized protein</fullName>
    </submittedName>
</protein>
<dbReference type="EMBL" id="JAWDGP010001678">
    <property type="protein sequence ID" value="KAK3789201.1"/>
    <property type="molecule type" value="Genomic_DNA"/>
</dbReference>
<reference evidence="2" key="1">
    <citation type="journal article" date="2023" name="G3 (Bethesda)">
        <title>A reference genome for the long-term kleptoplast-retaining sea slug Elysia crispata morphotype clarki.</title>
        <authorList>
            <person name="Eastman K.E."/>
            <person name="Pendleton A.L."/>
            <person name="Shaikh M.A."/>
            <person name="Suttiyut T."/>
            <person name="Ogas R."/>
            <person name="Tomko P."/>
            <person name="Gavelis G."/>
            <person name="Widhalm J.R."/>
            <person name="Wisecaver J.H."/>
        </authorList>
    </citation>
    <scope>NUCLEOTIDE SEQUENCE</scope>
    <source>
        <strain evidence="2">ECLA1</strain>
    </source>
</reference>
<accession>A0AAE1AL77</accession>
<dbReference type="Proteomes" id="UP001283361">
    <property type="component" value="Unassembled WGS sequence"/>
</dbReference>
<feature type="transmembrane region" description="Helical" evidence="1">
    <location>
        <begin position="12"/>
        <end position="35"/>
    </location>
</feature>
<proteinExistence type="predicted"/>
<keyword evidence="1" id="KW-0812">Transmembrane</keyword>
<evidence type="ECO:0000313" key="3">
    <source>
        <dbReference type="Proteomes" id="UP001283361"/>
    </source>
</evidence>
<keyword evidence="1" id="KW-0472">Membrane</keyword>
<evidence type="ECO:0000256" key="1">
    <source>
        <dbReference type="SAM" id="Phobius"/>
    </source>
</evidence>
<keyword evidence="3" id="KW-1185">Reference proteome</keyword>
<comment type="caution">
    <text evidence="2">The sequence shown here is derived from an EMBL/GenBank/DDBJ whole genome shotgun (WGS) entry which is preliminary data.</text>
</comment>
<sequence>MLTAYSGLRQRNLTSVFQTIFHCVAGAGPLTQYFLTDVLSERHLSLCLENQDPPSTVFLLSESCHKVFPRGLRRVNAAFFLASLTTVLAAGAGRVKRIKSGLNPCLRWKAVKLSPGPVLRVFARRWRLRSVYERRFTPC</sequence>
<name>A0AAE1AL77_9GAST</name>
<evidence type="ECO:0000313" key="2">
    <source>
        <dbReference type="EMBL" id="KAK3789201.1"/>
    </source>
</evidence>
<feature type="transmembrane region" description="Helical" evidence="1">
    <location>
        <begin position="75"/>
        <end position="93"/>
    </location>
</feature>
<dbReference type="AlphaFoldDB" id="A0AAE1AL77"/>
<gene>
    <name evidence="2" type="ORF">RRG08_001592</name>
</gene>
<keyword evidence="1" id="KW-1133">Transmembrane helix</keyword>
<organism evidence="2 3">
    <name type="scientific">Elysia crispata</name>
    <name type="common">lettuce slug</name>
    <dbReference type="NCBI Taxonomy" id="231223"/>
    <lineage>
        <taxon>Eukaryota</taxon>
        <taxon>Metazoa</taxon>
        <taxon>Spiralia</taxon>
        <taxon>Lophotrochozoa</taxon>
        <taxon>Mollusca</taxon>
        <taxon>Gastropoda</taxon>
        <taxon>Heterobranchia</taxon>
        <taxon>Euthyneura</taxon>
        <taxon>Panpulmonata</taxon>
        <taxon>Sacoglossa</taxon>
        <taxon>Placobranchoidea</taxon>
        <taxon>Plakobranchidae</taxon>
        <taxon>Elysia</taxon>
    </lineage>
</organism>